<dbReference type="FunFam" id="3.10.50.10:FF:000001">
    <property type="entry name" value="Chitinase 3-like 1"/>
    <property type="match status" value="2"/>
</dbReference>
<dbReference type="PROSITE" id="PS51910">
    <property type="entry name" value="GH18_2"/>
    <property type="match status" value="2"/>
</dbReference>
<dbReference type="EMBL" id="CP045890">
    <property type="protein sequence ID" value="QQP56989.1"/>
    <property type="molecule type" value="Genomic_DNA"/>
</dbReference>
<evidence type="ECO:0008006" key="14">
    <source>
        <dbReference type="Google" id="ProtNLM"/>
    </source>
</evidence>
<feature type="domain" description="Chitin-binding type-2" evidence="10">
    <location>
        <begin position="980"/>
        <end position="1039"/>
    </location>
</feature>
<feature type="region of interest" description="Disordered" evidence="8">
    <location>
        <begin position="31"/>
        <end position="138"/>
    </location>
</feature>
<evidence type="ECO:0000256" key="8">
    <source>
        <dbReference type="SAM" id="MobiDB-lite"/>
    </source>
</evidence>
<dbReference type="AlphaFoldDB" id="A0A7T8QVV3"/>
<dbReference type="GO" id="GO:0005576">
    <property type="term" value="C:extracellular region"/>
    <property type="evidence" value="ECO:0007669"/>
    <property type="project" value="InterPro"/>
</dbReference>
<evidence type="ECO:0000256" key="3">
    <source>
        <dbReference type="ARBA" id="ARBA00022729"/>
    </source>
</evidence>
<dbReference type="PANTHER" id="PTHR11177:SF317">
    <property type="entry name" value="CHITINASE 12-RELATED"/>
    <property type="match status" value="1"/>
</dbReference>
<dbReference type="PANTHER" id="PTHR11177">
    <property type="entry name" value="CHITINASE"/>
    <property type="match status" value="1"/>
</dbReference>
<evidence type="ECO:0000256" key="4">
    <source>
        <dbReference type="ARBA" id="ARBA00022801"/>
    </source>
</evidence>
<protein>
    <recommendedName>
        <fullName evidence="14">Chitinase 3</fullName>
    </recommendedName>
</protein>
<dbReference type="SUPFAM" id="SSF51445">
    <property type="entry name" value="(Trans)glycosidases"/>
    <property type="match status" value="2"/>
</dbReference>
<evidence type="ECO:0000256" key="9">
    <source>
        <dbReference type="SAM" id="SignalP"/>
    </source>
</evidence>
<dbReference type="InterPro" id="IPR011583">
    <property type="entry name" value="Chitinase_II/V-like_cat"/>
</dbReference>
<evidence type="ECO:0000256" key="1">
    <source>
        <dbReference type="ARBA" id="ARBA00009121"/>
    </source>
</evidence>
<dbReference type="CDD" id="cd02872">
    <property type="entry name" value="GH18_chitolectin_chitotriosidase"/>
    <property type="match status" value="2"/>
</dbReference>
<dbReference type="GO" id="GO:0008061">
    <property type="term" value="F:chitin binding"/>
    <property type="evidence" value="ECO:0007669"/>
    <property type="project" value="UniProtKB-KW"/>
</dbReference>
<evidence type="ECO:0000259" key="11">
    <source>
        <dbReference type="PROSITE" id="PS51910"/>
    </source>
</evidence>
<feature type="domain" description="GH18" evidence="11">
    <location>
        <begin position="144"/>
        <end position="514"/>
    </location>
</feature>
<evidence type="ECO:0000256" key="6">
    <source>
        <dbReference type="ARBA" id="ARBA00023295"/>
    </source>
</evidence>
<dbReference type="Gene3D" id="3.20.20.80">
    <property type="entry name" value="Glycosidases"/>
    <property type="match status" value="2"/>
</dbReference>
<evidence type="ECO:0000313" key="13">
    <source>
        <dbReference type="Proteomes" id="UP000595437"/>
    </source>
</evidence>
<keyword evidence="4 7" id="KW-0378">Hydrolase</keyword>
<keyword evidence="6 7" id="KW-0326">Glycosidase</keyword>
<evidence type="ECO:0000256" key="2">
    <source>
        <dbReference type="ARBA" id="ARBA00022669"/>
    </source>
</evidence>
<reference evidence="13" key="1">
    <citation type="submission" date="2021-01" db="EMBL/GenBank/DDBJ databases">
        <title>Caligus Genome Assembly.</title>
        <authorList>
            <person name="Gallardo-Escarate C."/>
        </authorList>
    </citation>
    <scope>NUCLEOTIDE SEQUENCE [LARGE SCALE GENOMIC DNA]</scope>
</reference>
<dbReference type="Pfam" id="PF00704">
    <property type="entry name" value="Glyco_hydro_18"/>
    <property type="match status" value="2"/>
</dbReference>
<dbReference type="PROSITE" id="PS50940">
    <property type="entry name" value="CHIT_BIND_II"/>
    <property type="match status" value="1"/>
</dbReference>
<accession>A0A7T8QVV3</accession>
<dbReference type="GO" id="GO:0004568">
    <property type="term" value="F:chitinase activity"/>
    <property type="evidence" value="ECO:0007669"/>
    <property type="project" value="TreeGrafter"/>
</dbReference>
<dbReference type="Proteomes" id="UP000595437">
    <property type="component" value="Chromosome 1"/>
</dbReference>
<dbReference type="SMART" id="SM00636">
    <property type="entry name" value="Glyco_18"/>
    <property type="match status" value="2"/>
</dbReference>
<dbReference type="InterPro" id="IPR001223">
    <property type="entry name" value="Glyco_hydro18_cat"/>
</dbReference>
<keyword evidence="13" id="KW-1185">Reference proteome</keyword>
<dbReference type="SUPFAM" id="SSF54556">
    <property type="entry name" value="Chitinase insertion domain"/>
    <property type="match status" value="2"/>
</dbReference>
<dbReference type="SUPFAM" id="SSF57625">
    <property type="entry name" value="Invertebrate chitin-binding proteins"/>
    <property type="match status" value="1"/>
</dbReference>
<dbReference type="InterPro" id="IPR050314">
    <property type="entry name" value="Glycosyl_Hydrlase_18"/>
</dbReference>
<comment type="similarity">
    <text evidence="1">Belongs to the glycosyl hydrolase 18 family. Chitinase class II subfamily.</text>
</comment>
<proteinExistence type="inferred from homology"/>
<evidence type="ECO:0000256" key="7">
    <source>
        <dbReference type="RuleBase" id="RU000489"/>
    </source>
</evidence>
<feature type="compositionally biased region" description="Acidic residues" evidence="8">
    <location>
        <begin position="66"/>
        <end position="76"/>
    </location>
</feature>
<name>A0A7T8QVV3_CALRO</name>
<dbReference type="Gene3D" id="2.170.140.10">
    <property type="entry name" value="Chitin binding domain"/>
    <property type="match status" value="1"/>
</dbReference>
<feature type="chain" id="PRO_5030533066" description="Chitinase 3" evidence="9">
    <location>
        <begin position="21"/>
        <end position="1044"/>
    </location>
</feature>
<keyword evidence="3 9" id="KW-0732">Signal</keyword>
<feature type="signal peptide" evidence="9">
    <location>
        <begin position="1"/>
        <end position="20"/>
    </location>
</feature>
<gene>
    <name evidence="12" type="ORF">FKW44_001837</name>
</gene>
<feature type="compositionally biased region" description="Low complexity" evidence="8">
    <location>
        <begin position="113"/>
        <end position="138"/>
    </location>
</feature>
<dbReference type="InterPro" id="IPR017853">
    <property type="entry name" value="GH"/>
</dbReference>
<dbReference type="GO" id="GO:0005975">
    <property type="term" value="P:carbohydrate metabolic process"/>
    <property type="evidence" value="ECO:0007669"/>
    <property type="project" value="InterPro"/>
</dbReference>
<feature type="compositionally biased region" description="Basic residues" evidence="8">
    <location>
        <begin position="52"/>
        <end position="61"/>
    </location>
</feature>
<dbReference type="GO" id="GO:0006032">
    <property type="term" value="P:chitin catabolic process"/>
    <property type="evidence" value="ECO:0007669"/>
    <property type="project" value="TreeGrafter"/>
</dbReference>
<dbReference type="SMART" id="SM00494">
    <property type="entry name" value="ChtBD2"/>
    <property type="match status" value="1"/>
</dbReference>
<keyword evidence="2" id="KW-0147">Chitin-binding</keyword>
<evidence type="ECO:0000313" key="12">
    <source>
        <dbReference type="EMBL" id="QQP56989.1"/>
    </source>
</evidence>
<dbReference type="InterPro" id="IPR029070">
    <property type="entry name" value="Chitinase_insertion_sf"/>
</dbReference>
<sequence length="1044" mass="118563">MRLFLISSLLLLAFLGLSSSERPIKLRISSARRRGGESSGLARSTRQLASLRTRKRIRRPPRLQGEEDEVEEEEDAQESRDVFSSRFAPSRGSPRRESDDSDDGDEPKRSRGSFRSRGGLSSKSSSSRKSPLAPKLSSPNDDGYKIVCYYTNWSQYRPKKGQFLPEDIDPHICTHVIFAFGWIKNGKLTSFETNDVSTDGKIGLYDRVVGLKARNPKLKVILAIGGWSFGTSKFKKMAETRFSRQTFIFSAISFLRKHDFDGLDIDWEYPKRNDKENFVALLKELRQAFEYEHEETGNDRLILSAAVPVGPDNVRGGYDVPAVSKWLDFFNLMAYDFHGKWEKQAGHNAPLYAPSSDSEWRKQLSVSFAANMWIKLGAPKHKMVIGMPTYGRSFTLANKRRYIVNSASKDGGKSGEYTREAGFLSYYEICEMLLDGANYIWDDEMKVPYLVKGDQWVGFDDERSIRHKMNWIKTNGFAGAMVWSVDMDDFNGTICGSGVKYPLVGAIREELMGVPRDTVAPGIEPDDIDWESVAPNQLSLYEEEEDLPGAQRIDIADLLGQVSNGKKNKNRLPALLQNTLPDNLRAPQIFCYFTNWSYKRPGMGKFTPEDLDPKLCTHVVFAFATISNNKLTASEDRDIGDAFTEGTYDRIMLLKEQNPDLKILLALGGWSFGSDPFRKITENVFRMNGFVYDSIEFLRRYNFDGLDIDWEYPETEDDKAALVNLIKELRLAFEGEHKSAKKPKLLLTAAVPANYKAISAGYDVPELSKYLDFLNVMTYDFHGQWEDSVGHNSPLFPLNSASSEEKKLTVDYAVKEWARKGAPLEKINVGMPVYGRTFKLKDVSKFDIGAEAVSGGESGRYTGEEGFLSYYEICDFLHQDNTTLVWDNEQQVPFAYREDQWVGFDDERSLRTKVDWLKTEGFGGIMIWSVDLDDFRGYCGTGKFPLIKAMKKELQDYTVELTYQGPYETPKAGAEPEEEKQVCEEDEGHVSFHRDKNDCKMYFVCQGTVQHHKTCPSGLVFNENENVCDWPSAVEECAHLVPEK</sequence>
<dbReference type="Gene3D" id="3.10.50.10">
    <property type="match status" value="2"/>
</dbReference>
<feature type="domain" description="GH18" evidence="11">
    <location>
        <begin position="587"/>
        <end position="957"/>
    </location>
</feature>
<dbReference type="InterPro" id="IPR002557">
    <property type="entry name" value="Chitin-bd_dom"/>
</dbReference>
<dbReference type="PROSITE" id="PS01095">
    <property type="entry name" value="GH18_1"/>
    <property type="match status" value="2"/>
</dbReference>
<evidence type="ECO:0000259" key="10">
    <source>
        <dbReference type="PROSITE" id="PS50940"/>
    </source>
</evidence>
<dbReference type="Pfam" id="PF01607">
    <property type="entry name" value="CBM_14"/>
    <property type="match status" value="1"/>
</dbReference>
<dbReference type="InterPro" id="IPR036508">
    <property type="entry name" value="Chitin-bd_dom_sf"/>
</dbReference>
<keyword evidence="5" id="KW-1015">Disulfide bond</keyword>
<organism evidence="12 13">
    <name type="scientific">Caligus rogercresseyi</name>
    <name type="common">Sea louse</name>
    <dbReference type="NCBI Taxonomy" id="217165"/>
    <lineage>
        <taxon>Eukaryota</taxon>
        <taxon>Metazoa</taxon>
        <taxon>Ecdysozoa</taxon>
        <taxon>Arthropoda</taxon>
        <taxon>Crustacea</taxon>
        <taxon>Multicrustacea</taxon>
        <taxon>Hexanauplia</taxon>
        <taxon>Copepoda</taxon>
        <taxon>Siphonostomatoida</taxon>
        <taxon>Caligidae</taxon>
        <taxon>Caligus</taxon>
    </lineage>
</organism>
<dbReference type="OrthoDB" id="6369623at2759"/>
<dbReference type="FunFam" id="3.20.20.80:FF:000007">
    <property type="entry name" value="Acidic mammalian chitinase"/>
    <property type="match status" value="2"/>
</dbReference>
<dbReference type="InterPro" id="IPR001579">
    <property type="entry name" value="Glyco_hydro_18_chit_AS"/>
</dbReference>
<evidence type="ECO:0000256" key="5">
    <source>
        <dbReference type="ARBA" id="ARBA00023157"/>
    </source>
</evidence>